<name>A0ABS3GNA8_9NEIS</name>
<proteinExistence type="predicted"/>
<accession>A0ABS3GNA8</accession>
<sequence>MTELEKQLLDVASSILADDMLPLLPAEYVAKVRSAIAAAEAAPPATVKDSLIVQQAPAGFRPDQFFAYSHEIGFELLNTAEDARSFAQQEIDEYRDNAAEGWDEAVEKVRWGVVLGKAEQIPITDHDGNTTDSSGDRFVDYVLSDCAPAQIEQQAPHKWQPIGTAPADGRTILLGHFNSHGNWRTMRGQWFTKEHIEDNWEDGDLFEAGWYETSVEADDAPSCWPTKPTHWQPLPPAPTQEAGARLSAEAKGGE</sequence>
<evidence type="ECO:0000313" key="2">
    <source>
        <dbReference type="EMBL" id="MBO0416536.1"/>
    </source>
</evidence>
<dbReference type="EMBL" id="JAFLRD010000010">
    <property type="protein sequence ID" value="MBO0416536.1"/>
    <property type="molecule type" value="Genomic_DNA"/>
</dbReference>
<feature type="region of interest" description="Disordered" evidence="1">
    <location>
        <begin position="228"/>
        <end position="254"/>
    </location>
</feature>
<evidence type="ECO:0000256" key="1">
    <source>
        <dbReference type="SAM" id="MobiDB-lite"/>
    </source>
</evidence>
<evidence type="ECO:0008006" key="4">
    <source>
        <dbReference type="Google" id="ProtNLM"/>
    </source>
</evidence>
<evidence type="ECO:0000313" key="3">
    <source>
        <dbReference type="Proteomes" id="UP000664349"/>
    </source>
</evidence>
<protein>
    <recommendedName>
        <fullName evidence="4">DUF551 domain-containing protein</fullName>
    </recommendedName>
</protein>
<comment type="caution">
    <text evidence="2">The sequence shown here is derived from an EMBL/GenBank/DDBJ whole genome shotgun (WGS) entry which is preliminary data.</text>
</comment>
<dbReference type="RefSeq" id="WP_200122884.1">
    <property type="nucleotide sequence ID" value="NZ_JAEILV010000009.1"/>
</dbReference>
<keyword evidence="3" id="KW-1185">Reference proteome</keyword>
<dbReference type="Proteomes" id="UP000664349">
    <property type="component" value="Unassembled WGS sequence"/>
</dbReference>
<gene>
    <name evidence="2" type="ORF">J1C50_13565</name>
</gene>
<organism evidence="2 3">
    <name type="scientific">Chromobacterium haemolyticum</name>
    <dbReference type="NCBI Taxonomy" id="394935"/>
    <lineage>
        <taxon>Bacteria</taxon>
        <taxon>Pseudomonadati</taxon>
        <taxon>Pseudomonadota</taxon>
        <taxon>Betaproteobacteria</taxon>
        <taxon>Neisseriales</taxon>
        <taxon>Chromobacteriaceae</taxon>
        <taxon>Chromobacterium</taxon>
    </lineage>
</organism>
<reference evidence="2 3" key="1">
    <citation type="submission" date="2021-03" db="EMBL/GenBank/DDBJ databases">
        <title>First Case of infection caused by Chromobacterium haemolyticum derived from water in China.</title>
        <authorList>
            <person name="Chen J."/>
            <person name="Liu C."/>
        </authorList>
    </citation>
    <scope>NUCLEOTIDE SEQUENCE [LARGE SCALE GENOMIC DNA]</scope>
    <source>
        <strain evidence="2 3">WJ-5</strain>
    </source>
</reference>